<dbReference type="EMBL" id="VITO01000014">
    <property type="protein sequence ID" value="TWB23094.1"/>
    <property type="molecule type" value="Genomic_DNA"/>
</dbReference>
<organism evidence="8 9">
    <name type="scientific">Nitrospirillum amazonense</name>
    <dbReference type="NCBI Taxonomy" id="28077"/>
    <lineage>
        <taxon>Bacteria</taxon>
        <taxon>Pseudomonadati</taxon>
        <taxon>Pseudomonadota</taxon>
        <taxon>Alphaproteobacteria</taxon>
        <taxon>Rhodospirillales</taxon>
        <taxon>Azospirillaceae</taxon>
        <taxon>Nitrospirillum</taxon>
    </lineage>
</organism>
<dbReference type="Gene3D" id="3.40.605.10">
    <property type="entry name" value="Aldehyde Dehydrogenase, Chain A, domain 1"/>
    <property type="match status" value="1"/>
</dbReference>
<dbReference type="CDD" id="cd07138">
    <property type="entry name" value="ALDH_CddD_SSP0762"/>
    <property type="match status" value="1"/>
</dbReference>
<name>A0A560FNA0_9PROT</name>
<evidence type="ECO:0000313" key="9">
    <source>
        <dbReference type="Proteomes" id="UP000316545"/>
    </source>
</evidence>
<evidence type="ECO:0000256" key="3">
    <source>
        <dbReference type="ARBA" id="ARBA00024226"/>
    </source>
</evidence>
<keyword evidence="9" id="KW-1185">Reference proteome</keyword>
<accession>A0A560FNA0</accession>
<dbReference type="Gene3D" id="3.40.309.10">
    <property type="entry name" value="Aldehyde Dehydrogenase, Chain A, domain 2"/>
    <property type="match status" value="1"/>
</dbReference>
<keyword evidence="2 6" id="KW-0560">Oxidoreductase</keyword>
<feature type="domain" description="Aldehyde dehydrogenase" evidence="7">
    <location>
        <begin position="20"/>
        <end position="469"/>
    </location>
</feature>
<dbReference type="InterPro" id="IPR029510">
    <property type="entry name" value="Ald_DH_CS_GLU"/>
</dbReference>
<dbReference type="AlphaFoldDB" id="A0A560FNA0"/>
<dbReference type="PANTHER" id="PTHR42804:SF1">
    <property type="entry name" value="ALDEHYDE DEHYDROGENASE-RELATED"/>
    <property type="match status" value="1"/>
</dbReference>
<dbReference type="Proteomes" id="UP000316545">
    <property type="component" value="Unassembled WGS sequence"/>
</dbReference>
<evidence type="ECO:0000259" key="7">
    <source>
        <dbReference type="Pfam" id="PF00171"/>
    </source>
</evidence>
<reference evidence="8 9" key="1">
    <citation type="submission" date="2019-06" db="EMBL/GenBank/DDBJ databases">
        <title>Genomic Encyclopedia of Type Strains, Phase IV (KMG-V): Genome sequencing to study the core and pangenomes of soil and plant-associated prokaryotes.</title>
        <authorList>
            <person name="Whitman W."/>
        </authorList>
    </citation>
    <scope>NUCLEOTIDE SEQUENCE [LARGE SCALE GENOMIC DNA]</scope>
    <source>
        <strain evidence="8 9">BR 11865</strain>
    </source>
</reference>
<evidence type="ECO:0000256" key="4">
    <source>
        <dbReference type="ARBA" id="ARBA00049194"/>
    </source>
</evidence>
<evidence type="ECO:0000256" key="2">
    <source>
        <dbReference type="ARBA" id="ARBA00023002"/>
    </source>
</evidence>
<dbReference type="PROSITE" id="PS00070">
    <property type="entry name" value="ALDEHYDE_DEHYDR_CYS"/>
    <property type="match status" value="1"/>
</dbReference>
<dbReference type="Pfam" id="PF00171">
    <property type="entry name" value="Aldedh"/>
    <property type="match status" value="1"/>
</dbReference>
<dbReference type="RefSeq" id="WP_145618852.1">
    <property type="nucleotide sequence ID" value="NZ_JAYNFR010000076.1"/>
</dbReference>
<evidence type="ECO:0000256" key="5">
    <source>
        <dbReference type="PROSITE-ProRule" id="PRU10007"/>
    </source>
</evidence>
<feature type="active site" evidence="5">
    <location>
        <position position="244"/>
    </location>
</feature>
<dbReference type="GO" id="GO:0004029">
    <property type="term" value="F:aldehyde dehydrogenase (NAD+) activity"/>
    <property type="evidence" value="ECO:0007669"/>
    <property type="project" value="UniProtKB-EC"/>
</dbReference>
<dbReference type="InterPro" id="IPR016162">
    <property type="entry name" value="Ald_DH_N"/>
</dbReference>
<comment type="similarity">
    <text evidence="1 6">Belongs to the aldehyde dehydrogenase family.</text>
</comment>
<dbReference type="PROSITE" id="PS00687">
    <property type="entry name" value="ALDEHYDE_DEHYDR_GLU"/>
    <property type="match status" value="1"/>
</dbReference>
<protein>
    <recommendedName>
        <fullName evidence="3">aldehyde dehydrogenase (NAD(+))</fullName>
        <ecNumber evidence="3">1.2.1.3</ecNumber>
    </recommendedName>
</protein>
<dbReference type="InterPro" id="IPR016161">
    <property type="entry name" value="Ald_DH/histidinol_DH"/>
</dbReference>
<comment type="catalytic activity">
    <reaction evidence="4">
        <text>an aldehyde + NAD(+) + H2O = a carboxylate + NADH + 2 H(+)</text>
        <dbReference type="Rhea" id="RHEA:16185"/>
        <dbReference type="ChEBI" id="CHEBI:15377"/>
        <dbReference type="ChEBI" id="CHEBI:15378"/>
        <dbReference type="ChEBI" id="CHEBI:17478"/>
        <dbReference type="ChEBI" id="CHEBI:29067"/>
        <dbReference type="ChEBI" id="CHEBI:57540"/>
        <dbReference type="ChEBI" id="CHEBI:57945"/>
        <dbReference type="EC" id="1.2.1.3"/>
    </reaction>
</comment>
<evidence type="ECO:0000256" key="6">
    <source>
        <dbReference type="RuleBase" id="RU003345"/>
    </source>
</evidence>
<dbReference type="InterPro" id="IPR015590">
    <property type="entry name" value="Aldehyde_DH_dom"/>
</dbReference>
<dbReference type="SUPFAM" id="SSF53720">
    <property type="entry name" value="ALDH-like"/>
    <property type="match status" value="1"/>
</dbReference>
<sequence length="479" mass="50994">MYRIDTVYIGGAFQTTHGREELLLLNPTTEAPMGVLVLADEEDARRAVASAAGAFPTWSRSGRQERIDLLNALAEAVRRRADDLTEATILEYGGPIEQARWRAGLAANNFLAAATLLEDYAFTRRINEVKVVAQAVGVAAHIVPWNSVYNAISVKMAGALAAGCPVVVKPSEYSAWQVQLFTECLHAAGAPIGVINVVNGRGTTAGHALVAHPDVRKISFTGSTPVGKSILRTAAERMARVTLELGGKSPTIVMDDADLAKAAALALSIGYANNGQACIAGTRILVPRARVDAFCQALRGAVRDVVPGDPRIARTTLGPLVNHRQYDRVQAYIRKGLEEGARLITGGPGRPEGITRGYFVQPTIFADVTNSMTIAREEIFGPVLCVIAYDDDDHAVAIANDTPYGLHAYLIGQDMTRARAIADRLDAGRVAINGLTHEPLAPFGGFKQSGVGREYGVFGIEAHLELKAVSASPWPAAGS</sequence>
<evidence type="ECO:0000256" key="1">
    <source>
        <dbReference type="ARBA" id="ARBA00009986"/>
    </source>
</evidence>
<dbReference type="InterPro" id="IPR016160">
    <property type="entry name" value="Ald_DH_CS_CYS"/>
</dbReference>
<dbReference type="EC" id="1.2.1.3" evidence="3"/>
<dbReference type="PANTHER" id="PTHR42804">
    <property type="entry name" value="ALDEHYDE DEHYDROGENASE"/>
    <property type="match status" value="1"/>
</dbReference>
<comment type="caution">
    <text evidence="8">The sequence shown here is derived from an EMBL/GenBank/DDBJ whole genome shotgun (WGS) entry which is preliminary data.</text>
</comment>
<dbReference type="FunFam" id="3.40.605.10:FF:000007">
    <property type="entry name" value="NAD/NADP-dependent betaine aldehyde dehydrogenase"/>
    <property type="match status" value="1"/>
</dbReference>
<gene>
    <name evidence="8" type="ORF">FBZ88_11417</name>
</gene>
<dbReference type="FunFam" id="3.40.309.10:FF:000012">
    <property type="entry name" value="Betaine aldehyde dehydrogenase"/>
    <property type="match status" value="1"/>
</dbReference>
<evidence type="ECO:0000313" key="8">
    <source>
        <dbReference type="EMBL" id="TWB23094.1"/>
    </source>
</evidence>
<proteinExistence type="inferred from homology"/>
<dbReference type="InterPro" id="IPR016163">
    <property type="entry name" value="Ald_DH_C"/>
</dbReference>